<keyword evidence="3" id="KW-1185">Reference proteome</keyword>
<dbReference type="EMBL" id="CAXAMM010040906">
    <property type="protein sequence ID" value="CAK9096098.1"/>
    <property type="molecule type" value="Genomic_DNA"/>
</dbReference>
<organism evidence="2 3">
    <name type="scientific">Durusdinium trenchii</name>
    <dbReference type="NCBI Taxonomy" id="1381693"/>
    <lineage>
        <taxon>Eukaryota</taxon>
        <taxon>Sar</taxon>
        <taxon>Alveolata</taxon>
        <taxon>Dinophyceae</taxon>
        <taxon>Suessiales</taxon>
        <taxon>Symbiodiniaceae</taxon>
        <taxon>Durusdinium</taxon>
    </lineage>
</organism>
<dbReference type="Proteomes" id="UP001642464">
    <property type="component" value="Unassembled WGS sequence"/>
</dbReference>
<proteinExistence type="predicted"/>
<accession>A0ABP0R8K1</accession>
<feature type="region of interest" description="Disordered" evidence="1">
    <location>
        <begin position="59"/>
        <end position="79"/>
    </location>
</feature>
<evidence type="ECO:0000313" key="2">
    <source>
        <dbReference type="EMBL" id="CAK9096098.1"/>
    </source>
</evidence>
<sequence length="212" mass="23478">MQQVLAWASTQLEGVFLPDACCCSTVKGPELGGKYGDLVVFSDWDTTEHVPGFAEIPRLDADGTARPSSGPARPHGDGLRQVESYEMEDPMAAREVLQLREQMKNFVQEMVIGRDVCIVLEEENQTETGWLRLTPNLLALRLDVAEVSHEILLRNIRDARAGKMGDGPVKLDDLCSTLMLKGGECVSFRFATMAERNHFTKCVKVLALALEQ</sequence>
<comment type="caution">
    <text evidence="2">The sequence shown here is derived from an EMBL/GenBank/DDBJ whole genome shotgun (WGS) entry which is preliminary data.</text>
</comment>
<gene>
    <name evidence="2" type="ORF">SCF082_LOCUS45134</name>
</gene>
<evidence type="ECO:0000256" key="1">
    <source>
        <dbReference type="SAM" id="MobiDB-lite"/>
    </source>
</evidence>
<reference evidence="2 3" key="1">
    <citation type="submission" date="2024-02" db="EMBL/GenBank/DDBJ databases">
        <authorList>
            <person name="Chen Y."/>
            <person name="Shah S."/>
            <person name="Dougan E. K."/>
            <person name="Thang M."/>
            <person name="Chan C."/>
        </authorList>
    </citation>
    <scope>NUCLEOTIDE SEQUENCE [LARGE SCALE GENOMIC DNA]</scope>
</reference>
<dbReference type="InterPro" id="IPR011993">
    <property type="entry name" value="PH-like_dom_sf"/>
</dbReference>
<protein>
    <submittedName>
        <fullName evidence="2">Uncharacterized protein</fullName>
    </submittedName>
</protein>
<evidence type="ECO:0000313" key="3">
    <source>
        <dbReference type="Proteomes" id="UP001642464"/>
    </source>
</evidence>
<name>A0ABP0R8K1_9DINO</name>
<dbReference type="Gene3D" id="2.30.29.30">
    <property type="entry name" value="Pleckstrin-homology domain (PH domain)/Phosphotyrosine-binding domain (PTB)"/>
    <property type="match status" value="1"/>
</dbReference>